<protein>
    <submittedName>
        <fullName evidence="3">Uncharacterized protein</fullName>
    </submittedName>
</protein>
<reference evidence="4" key="1">
    <citation type="submission" date="2019-02" db="EMBL/GenBank/DDBJ databases">
        <title>FDA dAtabase for Regulatory Grade micrObial Sequences (FDA-ARGOS): Supporting development and validation of Infectious Disease Dx tests.</title>
        <authorList>
            <person name="Duncan R."/>
            <person name="Fisher C."/>
            <person name="Tallon L."/>
            <person name="Sadzewicz L."/>
            <person name="Sengamalay N."/>
            <person name="Ott S."/>
            <person name="Godinez A."/>
            <person name="Nagaraj S."/>
            <person name="Vavikolanu K."/>
            <person name="Vyas G."/>
            <person name="Nadendla S."/>
            <person name="Aluvathingal J."/>
            <person name="Sichtig H."/>
        </authorList>
    </citation>
    <scope>NUCLEOTIDE SEQUENCE [LARGE SCALE GENOMIC DNA]</scope>
    <source>
        <strain evidence="4">FDAARGOS_360</strain>
    </source>
</reference>
<dbReference type="VEuPathDB" id="TriTrypDB:LDHU3_14.1710"/>
<evidence type="ECO:0000256" key="2">
    <source>
        <dbReference type="SAM" id="MobiDB-lite"/>
    </source>
</evidence>
<feature type="coiled-coil region" evidence="1">
    <location>
        <begin position="222"/>
        <end position="316"/>
    </location>
</feature>
<keyword evidence="1" id="KW-0175">Coiled coil</keyword>
<dbReference type="EMBL" id="RHLD01000042">
    <property type="protein sequence ID" value="TPP53414.1"/>
    <property type="molecule type" value="Genomic_DNA"/>
</dbReference>
<accession>A0A504XXS5</accession>
<feature type="region of interest" description="Disordered" evidence="2">
    <location>
        <begin position="553"/>
        <end position="572"/>
    </location>
</feature>
<organism evidence="3 4">
    <name type="scientific">Leishmania donovani</name>
    <dbReference type="NCBI Taxonomy" id="5661"/>
    <lineage>
        <taxon>Eukaryota</taxon>
        <taxon>Discoba</taxon>
        <taxon>Euglenozoa</taxon>
        <taxon>Kinetoplastea</taxon>
        <taxon>Metakinetoplastina</taxon>
        <taxon>Trypanosomatida</taxon>
        <taxon>Trypanosomatidae</taxon>
        <taxon>Leishmaniinae</taxon>
        <taxon>Leishmania</taxon>
    </lineage>
</organism>
<feature type="region of interest" description="Disordered" evidence="2">
    <location>
        <begin position="485"/>
        <end position="524"/>
    </location>
</feature>
<dbReference type="VEuPathDB" id="TriTrypDB:LdBPK_141370.1"/>
<evidence type="ECO:0000256" key="1">
    <source>
        <dbReference type="SAM" id="Coils"/>
    </source>
</evidence>
<dbReference type="VEuPathDB" id="TriTrypDB:LdCL_140019600"/>
<evidence type="ECO:0000313" key="4">
    <source>
        <dbReference type="Proteomes" id="UP000318821"/>
    </source>
</evidence>
<gene>
    <name evidence="3" type="ORF">CGC20_38265</name>
</gene>
<dbReference type="Proteomes" id="UP000318821">
    <property type="component" value="Unassembled WGS sequence"/>
</dbReference>
<dbReference type="AlphaFoldDB" id="A0A504XXS5"/>
<comment type="caution">
    <text evidence="3">The sequence shown here is derived from an EMBL/GenBank/DDBJ whole genome shotgun (WGS) entry which is preliminary data.</text>
</comment>
<proteinExistence type="predicted"/>
<name>A0A504XXS5_LEIDO</name>
<evidence type="ECO:0000313" key="3">
    <source>
        <dbReference type="EMBL" id="TPP53414.1"/>
    </source>
</evidence>
<sequence>MSSLIRCTDDLLHQKAVQSSHYERLERQLLDGERCRRAAVLALRQRVADVKRRGKDVVDLRRENHQLADQLAQHALQLAALQCRNAESKKRESAAVEQLQDGIRSFSGHPARIALLVQALQAQKQLHCAGRRFSNELQMLWGLLCVRRRALVFVAHSTRAAGRRTEIATAARVDRVISDQQAAERLLLSVNAEAGLLSVYAEALDGACGAAEEEVAALSAAIDKCDERLSAIRRTLQEKEAAVAEAKRSLTAQQTAHAEASTLHEMQVVRAAEELSAAAADEEAANSHAEELQRSVQCAEQAEEKAKTELELAQLRRWHEERLERLRASRAAAANRAARDALLSKEAHDRKATLDLERDEWRLLYAQLVRDACRARAEASAAAAAAPSHVTATAASRRQRSALEAVDALNLASSQHSSIGYLTTTPACEEAAAAELTSQQHRSGAAHVMANMHATPLPPSTASSTLRLSYRLTSVKPAAVAKKPIRAPPAVPESLNPVPDKKRKADARVTAAAGDVQHTPTTAAAHASAISPFTSAVGEESSDSSFSLVRNRKSAAAEAEPGATSPTPVRRQGCGEAALATAHRVSGSALASALAACTPRSTAIGGSGDRTSAHSSSFPSHFTGNFAALPGVRGGTRLPHKSKAVRLPRRRAPLLAAAAADLGEDLFADMFL</sequence>